<dbReference type="NCBIfam" id="NF010120">
    <property type="entry name" value="PRK13596.1"/>
    <property type="match status" value="1"/>
</dbReference>
<dbReference type="SUPFAM" id="SSF142984">
    <property type="entry name" value="Nqo1 middle domain-like"/>
    <property type="match status" value="1"/>
</dbReference>
<dbReference type="Gene3D" id="3.10.20.600">
    <property type="match status" value="1"/>
</dbReference>
<dbReference type="InterPro" id="IPR037225">
    <property type="entry name" value="Nuo51_FMN-bd_sf"/>
</dbReference>
<dbReference type="SMART" id="SM00928">
    <property type="entry name" value="NADH_4Fe-4S"/>
    <property type="match status" value="1"/>
</dbReference>
<evidence type="ECO:0000313" key="7">
    <source>
        <dbReference type="EMBL" id="SUZ95356.1"/>
    </source>
</evidence>
<name>A0A381RU18_9ZZZZ</name>
<evidence type="ECO:0000259" key="6">
    <source>
        <dbReference type="SMART" id="SM00928"/>
    </source>
</evidence>
<dbReference type="FunFam" id="3.40.50.11540:FF:000001">
    <property type="entry name" value="NADH dehydrogenase [ubiquinone] flavoprotein 1, mitochondrial"/>
    <property type="match status" value="1"/>
</dbReference>
<evidence type="ECO:0000256" key="3">
    <source>
        <dbReference type="ARBA" id="ARBA00022723"/>
    </source>
</evidence>
<dbReference type="SUPFAM" id="SSF142019">
    <property type="entry name" value="Nqo1 FMN-binding domain-like"/>
    <property type="match status" value="1"/>
</dbReference>
<keyword evidence="2" id="KW-0004">4Fe-4S</keyword>
<dbReference type="Pfam" id="PF01512">
    <property type="entry name" value="Complex1_51K"/>
    <property type="match status" value="1"/>
</dbReference>
<dbReference type="PROSITE" id="PS00645">
    <property type="entry name" value="COMPLEX1_51K_2"/>
    <property type="match status" value="1"/>
</dbReference>
<feature type="non-terminal residue" evidence="7">
    <location>
        <position position="1"/>
    </location>
</feature>
<dbReference type="InterPro" id="IPR019554">
    <property type="entry name" value="Soluble_ligand-bd"/>
</dbReference>
<dbReference type="PANTHER" id="PTHR43578">
    <property type="entry name" value="NADH-QUINONE OXIDOREDUCTASE SUBUNIT F"/>
    <property type="match status" value="1"/>
</dbReference>
<organism evidence="7">
    <name type="scientific">marine metagenome</name>
    <dbReference type="NCBI Taxonomy" id="408172"/>
    <lineage>
        <taxon>unclassified sequences</taxon>
        <taxon>metagenomes</taxon>
        <taxon>ecological metagenomes</taxon>
    </lineage>
</organism>
<dbReference type="InterPro" id="IPR011538">
    <property type="entry name" value="Nuo51_FMN-bd"/>
</dbReference>
<evidence type="ECO:0000256" key="4">
    <source>
        <dbReference type="ARBA" id="ARBA00023004"/>
    </source>
</evidence>
<accession>A0A381RU18</accession>
<dbReference type="Gene3D" id="1.20.1440.230">
    <property type="entry name" value="NADH-ubiquinone oxidoreductase 51kDa subunit, iron-sulphur binding domain"/>
    <property type="match status" value="1"/>
</dbReference>
<dbReference type="InterPro" id="IPR001949">
    <property type="entry name" value="NADH-UbQ_OxRdtase_51kDa_CS"/>
</dbReference>
<dbReference type="Gene3D" id="3.40.50.11540">
    <property type="entry name" value="NADH-ubiquinone oxidoreductase 51kDa subunit"/>
    <property type="match status" value="1"/>
</dbReference>
<dbReference type="GO" id="GO:0010181">
    <property type="term" value="F:FMN binding"/>
    <property type="evidence" value="ECO:0007669"/>
    <property type="project" value="InterPro"/>
</dbReference>
<comment type="similarity">
    <text evidence="1">Belongs to the complex I 51 kDa subunit family.</text>
</comment>
<keyword evidence="3" id="KW-0479">Metal-binding</keyword>
<dbReference type="GO" id="GO:0008137">
    <property type="term" value="F:NADH dehydrogenase (ubiquinone) activity"/>
    <property type="evidence" value="ECO:0007669"/>
    <property type="project" value="InterPro"/>
</dbReference>
<evidence type="ECO:0000256" key="1">
    <source>
        <dbReference type="ARBA" id="ARBA00007523"/>
    </source>
</evidence>
<sequence length="440" mass="48080">VAEITPVLTRHIVEGNPPLDFAGYRATGGYEPMRLAVETLPPNKVREIVKGSNLRGRGGAGFPTGTKWEFVPQGKDSPRPKYIIANGDEMEPGTFKDRLLIHGNPHQLVESMIITGWALQADIGYIFLRPEYETGAHLLETAIEEAYAAGFLGDNILGSHWSFELHTHTSAGRYICGEETALLNALEGRRPNPRSRPPYPAIAGLWGKPTIVQNIETLVCLPHIVANGAEWFRKLGLTKDSGTKLYCVSGMVKHPGIYELPIGVTLRELVYEHCGGMRNGHDFKAAIPGGASTMFMTADELDTPLDFTNLEKAGNRLGTAGVIVADQNTSIVGMVLNLMHFFAQESCGWCTPCREGLPWIEGLLRDLVEGRSQKGDLQLLDQEMRIIGPNSFCALALGAEAPLISALVKFPEEFEAYVAKGLDSKKPPEFTAPFVTKVES</sequence>
<keyword evidence="4" id="KW-0408">Iron</keyword>
<feature type="domain" description="NADH-ubiquinone oxidoreductase 51kDa subunit iron-sulphur binding" evidence="6">
    <location>
        <begin position="332"/>
        <end position="377"/>
    </location>
</feature>
<evidence type="ECO:0000256" key="5">
    <source>
        <dbReference type="ARBA" id="ARBA00023014"/>
    </source>
</evidence>
<dbReference type="EMBL" id="UINC01002318">
    <property type="protein sequence ID" value="SUZ95356.1"/>
    <property type="molecule type" value="Genomic_DNA"/>
</dbReference>
<dbReference type="Pfam" id="PF10531">
    <property type="entry name" value="SLBB"/>
    <property type="match status" value="1"/>
</dbReference>
<dbReference type="AlphaFoldDB" id="A0A381RU18"/>
<dbReference type="InterPro" id="IPR019575">
    <property type="entry name" value="Nuop51_4Fe4S-bd"/>
</dbReference>
<evidence type="ECO:0000256" key="2">
    <source>
        <dbReference type="ARBA" id="ARBA00022485"/>
    </source>
</evidence>
<dbReference type="PANTHER" id="PTHR43578:SF3">
    <property type="entry name" value="NADH-QUINONE OXIDOREDUCTASE SUBUNIT F"/>
    <property type="match status" value="1"/>
</dbReference>
<dbReference type="Pfam" id="PF10589">
    <property type="entry name" value="NADH_4Fe-4S"/>
    <property type="match status" value="1"/>
</dbReference>
<dbReference type="GO" id="GO:0046872">
    <property type="term" value="F:metal ion binding"/>
    <property type="evidence" value="ECO:0007669"/>
    <property type="project" value="UniProtKB-KW"/>
</dbReference>
<dbReference type="GO" id="GO:0051539">
    <property type="term" value="F:4 iron, 4 sulfur cluster binding"/>
    <property type="evidence" value="ECO:0007669"/>
    <property type="project" value="UniProtKB-KW"/>
</dbReference>
<dbReference type="InterPro" id="IPR037207">
    <property type="entry name" value="Nuop51_4Fe4S-bd_sf"/>
</dbReference>
<dbReference type="SUPFAM" id="SSF140490">
    <property type="entry name" value="Nqo1C-terminal domain-like"/>
    <property type="match status" value="1"/>
</dbReference>
<gene>
    <name evidence="7" type="ORF">METZ01_LOCUS48210</name>
</gene>
<proteinExistence type="inferred from homology"/>
<reference evidence="7" key="1">
    <citation type="submission" date="2018-05" db="EMBL/GenBank/DDBJ databases">
        <authorList>
            <person name="Lanie J.A."/>
            <person name="Ng W.-L."/>
            <person name="Kazmierczak K.M."/>
            <person name="Andrzejewski T.M."/>
            <person name="Davidsen T.M."/>
            <person name="Wayne K.J."/>
            <person name="Tettelin H."/>
            <person name="Glass J.I."/>
            <person name="Rusch D."/>
            <person name="Podicherti R."/>
            <person name="Tsui H.-C.T."/>
            <person name="Winkler M.E."/>
        </authorList>
    </citation>
    <scope>NUCLEOTIDE SEQUENCE</scope>
</reference>
<keyword evidence="5" id="KW-0411">Iron-sulfur</keyword>
<protein>
    <recommendedName>
        <fullName evidence="6">NADH-ubiquinone oxidoreductase 51kDa subunit iron-sulphur binding domain-containing protein</fullName>
    </recommendedName>
</protein>